<proteinExistence type="predicted"/>
<reference evidence="1" key="1">
    <citation type="submission" date="2021-01" db="EMBL/GenBank/DDBJ databases">
        <authorList>
            <person name="Corre E."/>
            <person name="Pelletier E."/>
            <person name="Niang G."/>
            <person name="Scheremetjew M."/>
            <person name="Finn R."/>
            <person name="Kale V."/>
            <person name="Holt S."/>
            <person name="Cochrane G."/>
            <person name="Meng A."/>
            <person name="Brown T."/>
            <person name="Cohen L."/>
        </authorList>
    </citation>
    <scope>NUCLEOTIDE SEQUENCE</scope>
    <source>
        <strain evidence="1">NY070348D</strain>
    </source>
</reference>
<sequence length="208" mass="23437">MSAEVAFASGIGFKFAQEQILGTSETFDESFLADLEPLKKRPASFVQTTQEESIFGRKRYKAERFEPFPSFDSSALGLNPTSLELVVELIGDSEEDEEDWDLNDLREFALTSLQEFIPSNDEANLFELTNDIEKEIRRTLGTGDHGEDVFPTDTYLHYIAGICDMLKVECVRKHVLSGDISVRVLVDSTISNMTVSKGDAWDKFMEIN</sequence>
<dbReference type="EMBL" id="HBHK01002587">
    <property type="protein sequence ID" value="CAD9665889.1"/>
    <property type="molecule type" value="Transcribed_RNA"/>
</dbReference>
<gene>
    <name evidence="1" type="ORF">QSP1433_LOCUS1521</name>
</gene>
<organism evidence="1">
    <name type="scientific">Mucochytrium quahogii</name>
    <dbReference type="NCBI Taxonomy" id="96639"/>
    <lineage>
        <taxon>Eukaryota</taxon>
        <taxon>Sar</taxon>
        <taxon>Stramenopiles</taxon>
        <taxon>Bigyra</taxon>
        <taxon>Labyrinthulomycetes</taxon>
        <taxon>Thraustochytrida</taxon>
        <taxon>Thraustochytriidae</taxon>
        <taxon>Mucochytrium</taxon>
    </lineage>
</organism>
<name>A0A7S2RB10_9STRA</name>
<accession>A0A7S2RB10</accession>
<evidence type="ECO:0000313" key="1">
    <source>
        <dbReference type="EMBL" id="CAD9665889.1"/>
    </source>
</evidence>
<protein>
    <submittedName>
        <fullName evidence="1">Uncharacterized protein</fullName>
    </submittedName>
</protein>
<dbReference type="AlphaFoldDB" id="A0A7S2RB10"/>